<proteinExistence type="predicted"/>
<protein>
    <submittedName>
        <fullName evidence="1">Uncharacterized protein</fullName>
    </submittedName>
</protein>
<organism evidence="1 2">
    <name type="scientific">Trapa incisa</name>
    <dbReference type="NCBI Taxonomy" id="236973"/>
    <lineage>
        <taxon>Eukaryota</taxon>
        <taxon>Viridiplantae</taxon>
        <taxon>Streptophyta</taxon>
        <taxon>Embryophyta</taxon>
        <taxon>Tracheophyta</taxon>
        <taxon>Spermatophyta</taxon>
        <taxon>Magnoliopsida</taxon>
        <taxon>eudicotyledons</taxon>
        <taxon>Gunneridae</taxon>
        <taxon>Pentapetalae</taxon>
        <taxon>rosids</taxon>
        <taxon>malvids</taxon>
        <taxon>Myrtales</taxon>
        <taxon>Lythraceae</taxon>
        <taxon>Trapa</taxon>
    </lineage>
</organism>
<comment type="caution">
    <text evidence="1">The sequence shown here is derived from an EMBL/GenBank/DDBJ whole genome shotgun (WGS) entry which is preliminary data.</text>
</comment>
<reference evidence="1 2" key="1">
    <citation type="journal article" date="2023" name="Hortic Res">
        <title>Pangenome of water caltrop reveals structural variations and asymmetric subgenome divergence after allopolyploidization.</title>
        <authorList>
            <person name="Zhang X."/>
            <person name="Chen Y."/>
            <person name="Wang L."/>
            <person name="Yuan Y."/>
            <person name="Fang M."/>
            <person name="Shi L."/>
            <person name="Lu R."/>
            <person name="Comes H.P."/>
            <person name="Ma Y."/>
            <person name="Chen Y."/>
            <person name="Huang G."/>
            <person name="Zhou Y."/>
            <person name="Zheng Z."/>
            <person name="Qiu Y."/>
        </authorList>
    </citation>
    <scope>NUCLEOTIDE SEQUENCE [LARGE SCALE GENOMIC DNA]</scope>
    <source>
        <tissue evidence="1">Roots</tissue>
    </source>
</reference>
<dbReference type="AlphaFoldDB" id="A0AAN7L936"/>
<gene>
    <name evidence="1" type="ORF">SAY87_015940</name>
</gene>
<dbReference type="EMBL" id="JAXIOK010000001">
    <property type="protein sequence ID" value="KAK4779834.1"/>
    <property type="molecule type" value="Genomic_DNA"/>
</dbReference>
<keyword evidence="2" id="KW-1185">Reference proteome</keyword>
<evidence type="ECO:0000313" key="1">
    <source>
        <dbReference type="EMBL" id="KAK4779834.1"/>
    </source>
</evidence>
<name>A0AAN7L936_9MYRT</name>
<dbReference type="Proteomes" id="UP001345219">
    <property type="component" value="Chromosome 13"/>
</dbReference>
<accession>A0AAN7L936</accession>
<evidence type="ECO:0000313" key="2">
    <source>
        <dbReference type="Proteomes" id="UP001345219"/>
    </source>
</evidence>
<sequence>MVQSCLCAIKLQYLLEGWAQITWRFVEAMEKRALRHLLWPDNDSNTDTIQSKFEKLSVLPNCCGAIDVTH</sequence>